<comment type="caution">
    <text evidence="2">The sequence shown here is derived from an EMBL/GenBank/DDBJ whole genome shotgun (WGS) entry which is preliminary data.</text>
</comment>
<evidence type="ECO:0000313" key="3">
    <source>
        <dbReference type="Proteomes" id="UP000824120"/>
    </source>
</evidence>
<name>A0A9J5ZJQ6_SOLCO</name>
<reference evidence="2 3" key="1">
    <citation type="submission" date="2020-09" db="EMBL/GenBank/DDBJ databases">
        <title>De no assembly of potato wild relative species, Solanum commersonii.</title>
        <authorList>
            <person name="Cho K."/>
        </authorList>
    </citation>
    <scope>NUCLEOTIDE SEQUENCE [LARGE SCALE GENOMIC DNA]</scope>
    <source>
        <strain evidence="2">LZ3.2</strain>
        <tissue evidence="2">Leaf</tissue>
    </source>
</reference>
<feature type="compositionally biased region" description="Acidic residues" evidence="1">
    <location>
        <begin position="49"/>
        <end position="58"/>
    </location>
</feature>
<keyword evidence="3" id="KW-1185">Reference proteome</keyword>
<evidence type="ECO:0000313" key="2">
    <source>
        <dbReference type="EMBL" id="KAG5611526.1"/>
    </source>
</evidence>
<dbReference type="EMBL" id="JACXVP010000004">
    <property type="protein sequence ID" value="KAG5611526.1"/>
    <property type="molecule type" value="Genomic_DNA"/>
</dbReference>
<accession>A0A9J5ZJQ6</accession>
<feature type="compositionally biased region" description="Basic and acidic residues" evidence="1">
    <location>
        <begin position="1"/>
        <end position="13"/>
    </location>
</feature>
<dbReference type="AlphaFoldDB" id="A0A9J5ZJQ6"/>
<proteinExistence type="predicted"/>
<feature type="compositionally biased region" description="Basic and acidic residues" evidence="1">
    <location>
        <begin position="83"/>
        <end position="97"/>
    </location>
</feature>
<organism evidence="2 3">
    <name type="scientific">Solanum commersonii</name>
    <name type="common">Commerson's wild potato</name>
    <name type="synonym">Commerson's nightshade</name>
    <dbReference type="NCBI Taxonomy" id="4109"/>
    <lineage>
        <taxon>Eukaryota</taxon>
        <taxon>Viridiplantae</taxon>
        <taxon>Streptophyta</taxon>
        <taxon>Embryophyta</taxon>
        <taxon>Tracheophyta</taxon>
        <taxon>Spermatophyta</taxon>
        <taxon>Magnoliopsida</taxon>
        <taxon>eudicotyledons</taxon>
        <taxon>Gunneridae</taxon>
        <taxon>Pentapetalae</taxon>
        <taxon>asterids</taxon>
        <taxon>lamiids</taxon>
        <taxon>Solanales</taxon>
        <taxon>Solanaceae</taxon>
        <taxon>Solanoideae</taxon>
        <taxon>Solaneae</taxon>
        <taxon>Solanum</taxon>
    </lineage>
</organism>
<feature type="region of interest" description="Disordered" evidence="1">
    <location>
        <begin position="1"/>
        <end position="58"/>
    </location>
</feature>
<evidence type="ECO:0000256" key="1">
    <source>
        <dbReference type="SAM" id="MobiDB-lite"/>
    </source>
</evidence>
<gene>
    <name evidence="2" type="ORF">H5410_022807</name>
</gene>
<dbReference type="Proteomes" id="UP000824120">
    <property type="component" value="Chromosome 4"/>
</dbReference>
<feature type="region of interest" description="Disordered" evidence="1">
    <location>
        <begin position="78"/>
        <end position="97"/>
    </location>
</feature>
<feature type="compositionally biased region" description="Low complexity" evidence="1">
    <location>
        <begin position="17"/>
        <end position="29"/>
    </location>
</feature>
<protein>
    <submittedName>
        <fullName evidence="2">Uncharacterized protein</fullName>
    </submittedName>
</protein>
<sequence length="116" mass="13627">MENKIIMQEDVKRQSRRNNLQRSRGSNLLSKEKNLAREKKRQLRRGLVDEDEASEEDVNCIAQQTTQESQFGYVSSSNYFPVAKDDDKDPRLRPRTISEEAFLTRLKKKQNTQEPI</sequence>